<feature type="region of interest" description="Disordered" evidence="5">
    <location>
        <begin position="1197"/>
        <end position="1222"/>
    </location>
</feature>
<dbReference type="GO" id="GO:0005993">
    <property type="term" value="P:trehalose catabolic process"/>
    <property type="evidence" value="ECO:0007669"/>
    <property type="project" value="TreeGrafter"/>
</dbReference>
<dbReference type="OrthoDB" id="4911125at2759"/>
<keyword evidence="3 4" id="KW-0326">Glycosidase</keyword>
<feature type="chain" id="PRO_5002526206" description="Trehalase" evidence="6">
    <location>
        <begin position="25"/>
        <end position="1222"/>
    </location>
</feature>
<evidence type="ECO:0000313" key="8">
    <source>
        <dbReference type="Proteomes" id="UP000054481"/>
    </source>
</evidence>
<evidence type="ECO:0000313" key="7">
    <source>
        <dbReference type="EMBL" id="KJZ69697.1"/>
    </source>
</evidence>
<dbReference type="Gene3D" id="1.50.10.10">
    <property type="match status" value="1"/>
</dbReference>
<dbReference type="Proteomes" id="UP000054481">
    <property type="component" value="Unassembled WGS sequence"/>
</dbReference>
<dbReference type="InterPro" id="IPR018232">
    <property type="entry name" value="Glyco_hydro_37_CS"/>
</dbReference>
<dbReference type="InterPro" id="IPR012341">
    <property type="entry name" value="6hp_glycosidase-like_sf"/>
</dbReference>
<dbReference type="InterPro" id="IPR001661">
    <property type="entry name" value="Glyco_hydro_37"/>
</dbReference>
<dbReference type="Pfam" id="PF01204">
    <property type="entry name" value="Trehalase"/>
    <property type="match status" value="2"/>
</dbReference>
<evidence type="ECO:0000256" key="4">
    <source>
        <dbReference type="RuleBase" id="RU361180"/>
    </source>
</evidence>
<keyword evidence="2 4" id="KW-0378">Hydrolase</keyword>
<dbReference type="GO" id="GO:0003676">
    <property type="term" value="F:nucleic acid binding"/>
    <property type="evidence" value="ECO:0007669"/>
    <property type="project" value="InterPro"/>
</dbReference>
<feature type="compositionally biased region" description="Acidic residues" evidence="5">
    <location>
        <begin position="1209"/>
        <end position="1222"/>
    </location>
</feature>
<sequence length="1222" mass="139172">MMSFKNIAITAAAAALVAPAAVVALYTNGSVVAPCDSPIYCHGDILTQVELAHPFTDSKTFVDMQVSALLRFCCRDPKLTLPSLRPAKKPLREIQAAFDMLDKPLQNNSALHHFLQENFADAGGELTEVPRHELTIDPVFLDKLNDSVIREFVAAVIDIWPDLTRKYEHSSNNCTDCPNSFIAVNHTFVIAGGRFREPYYWDSYWILEGLLRTRGSFTEIARNTIENFLDLLDRYGIIPNGARVYYLNRSQPPMLAQMVRIYLEHTNDDSILDRALPLLVREYDFWAHNRSVEIQHGNKTYTLNRYAVENTQPRPESFREDYNMANNASYYSTLGEVYNQTRQLSESERRELYANLATAAESGWDFSSRWLTLPGDSARDDYFPLRSLNTHNVVPVCLNSILYANEEAIASFYQRRKNDTAARKWSRRASRRREAMHAVLWNETQFAYFDYNLTSRAQDIYVPADKDADDFDIAIAPKGQQVIFHAAQLFPFWTGAVTEELKEPASVLKAYAHVSHYLDTKAGGIPATNYKTGQQWDQPNVWPPLMHALIKGLLNTASGTESASEKACASQHGDGGNQTEHGGIEQKQVHALAVKLAQRYIDSTFCTWLATGGSTSATPKLMGLSATDKGIMFEKYDDNATNVAGAGGEYEVVEGFGWTNGVVIWAADTFASELVRPDCGNITAATHHKRGESRSAVQLDRRDAQRIKVFGRGRLRQRQLRAAATAAEPPDVKTETPEPPTSQSGQLHAEASHDRKHSTIAQRSIALELWNQGLPTSDIALRSGLTRATFNALLRKARARGFQRGSKVLETYVEDAKRSGRPVIVTEDRGKEVIRTLTQNSTTRQFSLDQLSTALLKQYDWSASRMTLWRWLRKQGYSNVKLTTKPGLNAKQQLTRLRFAWERRDWSLEEWKKVIWSDETSVVLGSVRGKRRIWRLPSEAYHPHNIKARWKGRKEFMFWACFTYDHKGPAYAWGPETAAQKKKYDDEVKRWNQEQEPLLKTEWELVNGVRRIRLNKQIPGKKPAWRFTKKTGKWVRSSKGGIDAIGYRHEVLLPLYFPFLKGLPGSDWLAQEDNAAAHTSQRNKELWQERGFVCLTWPPNSPDLSPIEPAWYMLKRRTGSKKALFSRAQLVTRWHEEWKALPQEKLQRLVERMPGNIQWVLQLKGGNEYKEGSSPPEMTNQERGALYREIEALLAQPLPTKKGQREGSDWEDEVEEEDMFPN</sequence>
<dbReference type="PRINTS" id="PR00744">
    <property type="entry name" value="GLHYDRLASE37"/>
</dbReference>
<dbReference type="PANTHER" id="PTHR23403">
    <property type="entry name" value="TREHALASE"/>
    <property type="match status" value="1"/>
</dbReference>
<comment type="catalytic activity">
    <reaction evidence="4">
        <text>alpha,alpha-trehalose + H2O = alpha-D-glucose + beta-D-glucose</text>
        <dbReference type="Rhea" id="RHEA:32675"/>
        <dbReference type="ChEBI" id="CHEBI:15377"/>
        <dbReference type="ChEBI" id="CHEBI:15903"/>
        <dbReference type="ChEBI" id="CHEBI:16551"/>
        <dbReference type="ChEBI" id="CHEBI:17925"/>
        <dbReference type="EC" id="3.2.1.28"/>
    </reaction>
</comment>
<dbReference type="EMBL" id="KQ030687">
    <property type="protein sequence ID" value="KJZ69697.1"/>
    <property type="molecule type" value="Genomic_DNA"/>
</dbReference>
<dbReference type="SUPFAM" id="SSF46689">
    <property type="entry name" value="Homeodomain-like"/>
    <property type="match status" value="1"/>
</dbReference>
<protein>
    <recommendedName>
        <fullName evidence="4">Trehalase</fullName>
        <ecNumber evidence="4">3.2.1.28</ecNumber>
    </recommendedName>
    <alternativeName>
        <fullName evidence="4">Alpha-trehalose glucohydrolase</fullName>
    </alternativeName>
</protein>
<feature type="region of interest" description="Disordered" evidence="5">
    <location>
        <begin position="718"/>
        <end position="758"/>
    </location>
</feature>
<evidence type="ECO:0000256" key="3">
    <source>
        <dbReference type="ARBA" id="ARBA00023295"/>
    </source>
</evidence>
<dbReference type="PROSITE" id="PS00928">
    <property type="entry name" value="TREHALASE_2"/>
    <property type="match status" value="1"/>
</dbReference>
<evidence type="ECO:0000256" key="2">
    <source>
        <dbReference type="ARBA" id="ARBA00022801"/>
    </source>
</evidence>
<reference evidence="7 8" key="1">
    <citation type="journal article" date="2014" name="Genome Biol. Evol.">
        <title>Comparative genomics and transcriptomics analyses reveal divergent lifestyle features of nematode endoparasitic fungus Hirsutella minnesotensis.</title>
        <authorList>
            <person name="Lai Y."/>
            <person name="Liu K."/>
            <person name="Zhang X."/>
            <person name="Zhang X."/>
            <person name="Li K."/>
            <person name="Wang N."/>
            <person name="Shu C."/>
            <person name="Wu Y."/>
            <person name="Wang C."/>
            <person name="Bushley K.E."/>
            <person name="Xiang M."/>
            <person name="Liu X."/>
        </authorList>
    </citation>
    <scope>NUCLEOTIDE SEQUENCE [LARGE SCALE GENOMIC DNA]</scope>
    <source>
        <strain evidence="7 8">3608</strain>
    </source>
</reference>
<dbReference type="SUPFAM" id="SSF48208">
    <property type="entry name" value="Six-hairpin glycosidases"/>
    <property type="match status" value="1"/>
</dbReference>
<feature type="region of interest" description="Disordered" evidence="5">
    <location>
        <begin position="562"/>
        <end position="581"/>
    </location>
</feature>
<dbReference type="InterPro" id="IPR008928">
    <property type="entry name" value="6-hairpin_glycosidase_sf"/>
</dbReference>
<dbReference type="EC" id="3.2.1.28" evidence="4"/>
<dbReference type="InterPro" id="IPR036397">
    <property type="entry name" value="RNaseH_sf"/>
</dbReference>
<dbReference type="AlphaFoldDB" id="A0A0F7ZWW8"/>
<gene>
    <name evidence="7" type="ORF">HIM_10918</name>
</gene>
<dbReference type="Gene3D" id="3.30.420.10">
    <property type="entry name" value="Ribonuclease H-like superfamily/Ribonuclease H"/>
    <property type="match status" value="1"/>
</dbReference>
<evidence type="ECO:0000256" key="5">
    <source>
        <dbReference type="SAM" id="MobiDB-lite"/>
    </source>
</evidence>
<name>A0A0F7ZWW8_9HYPO</name>
<comment type="similarity">
    <text evidence="1 4">Belongs to the glycosyl hydrolase 37 family.</text>
</comment>
<feature type="signal peptide" evidence="6">
    <location>
        <begin position="1"/>
        <end position="24"/>
    </location>
</feature>
<dbReference type="PANTHER" id="PTHR23403:SF1">
    <property type="entry name" value="TREHALASE"/>
    <property type="match status" value="1"/>
</dbReference>
<accession>A0A0F7ZWW8</accession>
<organism evidence="7 8">
    <name type="scientific">Hirsutella minnesotensis 3608</name>
    <dbReference type="NCBI Taxonomy" id="1043627"/>
    <lineage>
        <taxon>Eukaryota</taxon>
        <taxon>Fungi</taxon>
        <taxon>Dikarya</taxon>
        <taxon>Ascomycota</taxon>
        <taxon>Pezizomycotina</taxon>
        <taxon>Sordariomycetes</taxon>
        <taxon>Hypocreomycetidae</taxon>
        <taxon>Hypocreales</taxon>
        <taxon>Ophiocordycipitaceae</taxon>
        <taxon>Hirsutella</taxon>
    </lineage>
</organism>
<evidence type="ECO:0000256" key="6">
    <source>
        <dbReference type="SAM" id="SignalP"/>
    </source>
</evidence>
<dbReference type="GO" id="GO:0004555">
    <property type="term" value="F:alpha,alpha-trehalase activity"/>
    <property type="evidence" value="ECO:0007669"/>
    <property type="project" value="UniProtKB-EC"/>
</dbReference>
<evidence type="ECO:0000256" key="1">
    <source>
        <dbReference type="ARBA" id="ARBA00005615"/>
    </source>
</evidence>
<keyword evidence="6" id="KW-0732">Signal</keyword>
<dbReference type="InterPro" id="IPR009057">
    <property type="entry name" value="Homeodomain-like_sf"/>
</dbReference>
<proteinExistence type="inferred from homology"/>
<keyword evidence="8" id="KW-1185">Reference proteome</keyword>